<evidence type="ECO:0000256" key="10">
    <source>
        <dbReference type="RuleBase" id="RU366037"/>
    </source>
</evidence>
<name>A0A0N4U3L2_DRAME</name>
<feature type="domain" description="Exportin-1/Importin-beta-like" evidence="11">
    <location>
        <begin position="79"/>
        <end position="224"/>
    </location>
</feature>
<dbReference type="InterPro" id="IPR040017">
    <property type="entry name" value="XPOT"/>
</dbReference>
<reference evidence="16" key="1">
    <citation type="submission" date="2017-02" db="UniProtKB">
        <authorList>
            <consortium name="WormBaseParasite"/>
        </authorList>
    </citation>
    <scope>IDENTIFICATION</scope>
</reference>
<reference evidence="13 15" key="2">
    <citation type="submission" date="2018-11" db="EMBL/GenBank/DDBJ databases">
        <authorList>
            <consortium name="Pathogen Informatics"/>
        </authorList>
    </citation>
    <scope>NUCLEOTIDE SEQUENCE [LARGE SCALE GENOMIC DNA]</scope>
</reference>
<dbReference type="Pfam" id="PF08389">
    <property type="entry name" value="Xpo1"/>
    <property type="match status" value="1"/>
</dbReference>
<dbReference type="InterPro" id="IPR045546">
    <property type="entry name" value="Exportin-T_C"/>
</dbReference>
<evidence type="ECO:0000256" key="6">
    <source>
        <dbReference type="ARBA" id="ARBA00022884"/>
    </source>
</evidence>
<dbReference type="PANTHER" id="PTHR15952">
    <property type="entry name" value="EXPORTIN-T/LOS1"/>
    <property type="match status" value="1"/>
</dbReference>
<comment type="similarity">
    <text evidence="10">Belongs to the exportin family.</text>
</comment>
<accession>A0A0N4U3L2</accession>
<evidence type="ECO:0000313" key="14">
    <source>
        <dbReference type="Proteomes" id="UP000038040"/>
    </source>
</evidence>
<keyword evidence="3 10" id="KW-0813">Transport</keyword>
<evidence type="ECO:0000313" key="16">
    <source>
        <dbReference type="WBParaSite" id="DME_0000132001-mRNA-1"/>
    </source>
</evidence>
<keyword evidence="4 10" id="KW-0963">Cytoplasm</keyword>
<feature type="domain" description="Exportin-T C-terminal" evidence="12">
    <location>
        <begin position="302"/>
        <end position="551"/>
    </location>
</feature>
<dbReference type="AlphaFoldDB" id="A0A0N4U3L2"/>
<proteinExistence type="inferred from homology"/>
<dbReference type="PANTHER" id="PTHR15952:SF11">
    <property type="entry name" value="EXPORTIN-T"/>
    <property type="match status" value="1"/>
</dbReference>
<dbReference type="OrthoDB" id="26399at2759"/>
<evidence type="ECO:0000256" key="3">
    <source>
        <dbReference type="ARBA" id="ARBA00022448"/>
    </source>
</evidence>
<dbReference type="GO" id="GO:0031267">
    <property type="term" value="F:small GTPase binding"/>
    <property type="evidence" value="ECO:0007669"/>
    <property type="project" value="InterPro"/>
</dbReference>
<keyword evidence="5 10" id="KW-0820">tRNA-binding</keyword>
<dbReference type="Pfam" id="PF19282">
    <property type="entry name" value="Exportin-T"/>
    <property type="match status" value="1"/>
</dbReference>
<keyword evidence="6 10" id="KW-0694">RNA-binding</keyword>
<dbReference type="InterPro" id="IPR011989">
    <property type="entry name" value="ARM-like"/>
</dbReference>
<dbReference type="Proteomes" id="UP000038040">
    <property type="component" value="Unplaced"/>
</dbReference>
<evidence type="ECO:0000256" key="2">
    <source>
        <dbReference type="ARBA" id="ARBA00018928"/>
    </source>
</evidence>
<comment type="subcellular location">
    <subcellularLocation>
        <location evidence="1 10">Cytoplasm</location>
    </subcellularLocation>
    <subcellularLocation>
        <location evidence="10">Nucleus</location>
    </subcellularLocation>
    <text evidence="10">Shuttles between the nucleus and the cytoplasm.</text>
</comment>
<dbReference type="GO" id="GO:0005737">
    <property type="term" value="C:cytoplasm"/>
    <property type="evidence" value="ECO:0007669"/>
    <property type="project" value="UniProtKB-SubCell"/>
</dbReference>
<dbReference type="Gene3D" id="1.25.10.10">
    <property type="entry name" value="Leucine-rich Repeat Variant"/>
    <property type="match status" value="1"/>
</dbReference>
<evidence type="ECO:0000313" key="15">
    <source>
        <dbReference type="Proteomes" id="UP000274756"/>
    </source>
</evidence>
<evidence type="ECO:0000259" key="11">
    <source>
        <dbReference type="Pfam" id="PF08389"/>
    </source>
</evidence>
<gene>
    <name evidence="13" type="ORF">DME_LOCUS5680</name>
</gene>
<dbReference type="GO" id="GO:0000049">
    <property type="term" value="F:tRNA binding"/>
    <property type="evidence" value="ECO:0007669"/>
    <property type="project" value="UniProtKB-UniRule"/>
</dbReference>
<dbReference type="GO" id="GO:0005643">
    <property type="term" value="C:nuclear pore"/>
    <property type="evidence" value="ECO:0007669"/>
    <property type="project" value="TreeGrafter"/>
</dbReference>
<keyword evidence="15" id="KW-1185">Reference proteome</keyword>
<evidence type="ECO:0000256" key="7">
    <source>
        <dbReference type="ARBA" id="ARBA00023242"/>
    </source>
</evidence>
<evidence type="ECO:0000259" key="12">
    <source>
        <dbReference type="Pfam" id="PF19282"/>
    </source>
</evidence>
<sequence>MAFGVKPLSTTEFAHSAELYEYIESLKSDPNGNVEEHFILLHVLEIYLSNIYPNDASDQDVIKLWMMNWMDKLCSLENPYYLCNKMAQLFALVFAADFPTRWPDFIHEIFLQKLNCAASVEFFLRTLIALDAEVVDQDINRTKLMLDRNAQIKDAMREYCINDIAGTWINFLNVSSGVKIRELCLEVITCYVDWIDIHLVVNDATIPLIIACAQSEETSEAATHALCAIIEKGMSTEEKFKLVKAFLILFQEKKLFSTNADNVDLIIHTGLLVNTIALSLIDCYYDFLNLQQFDRVQECLHAVNSLLQPMLFCFSSENMEVSQTILDFLRRYIGLFKNNVVNPEFISFLRQVAIITLNKFEAPDNFNFENDGEEELDFFEYRKQLKSLLTTIGAFAPDEVLRILEENVKIFCDNWQQMKISQIETILRLTSILSEIFCNNFANCVTDAAIRAKNLILQVLSSNVTCCGISFINELFFDISSRYEKLLISDPKPLNSILEAFLDNRGLRHPSSRLRTRCAYLFCRFVKTHKKALGDRSQIVLSSLTDFLGFSSTSGFLTYDDQKCIYEAISALIIHGSLNNGMKKQYITELLNSLLKKFLDGMDRLEKCENTEERQLIYQFLCNVVGYSARVAKPFSSEYIKNCDCAEIFSRLISVYQCVFTLSIDKVLFPIIVNLCKNVQISPEHSITDLEYLDDVVLFADSYNEL</sequence>
<dbReference type="GO" id="GO:0071528">
    <property type="term" value="P:tRNA re-export from nucleus"/>
    <property type="evidence" value="ECO:0007669"/>
    <property type="project" value="UniProtKB-UniRule"/>
</dbReference>
<evidence type="ECO:0000256" key="1">
    <source>
        <dbReference type="ARBA" id="ARBA00004496"/>
    </source>
</evidence>
<dbReference type="WBParaSite" id="DME_0000132001-mRNA-1">
    <property type="protein sequence ID" value="DME_0000132001-mRNA-1"/>
    <property type="gene ID" value="DME_0000132001"/>
</dbReference>
<dbReference type="STRING" id="318479.A0A0N4U3L2"/>
<evidence type="ECO:0000256" key="5">
    <source>
        <dbReference type="ARBA" id="ARBA00022555"/>
    </source>
</evidence>
<dbReference type="SUPFAM" id="SSF48371">
    <property type="entry name" value="ARM repeat"/>
    <property type="match status" value="1"/>
</dbReference>
<evidence type="ECO:0000256" key="8">
    <source>
        <dbReference type="ARBA" id="ARBA00029784"/>
    </source>
</evidence>
<evidence type="ECO:0000256" key="4">
    <source>
        <dbReference type="ARBA" id="ARBA00022490"/>
    </source>
</evidence>
<evidence type="ECO:0000313" key="13">
    <source>
        <dbReference type="EMBL" id="VDN55707.1"/>
    </source>
</evidence>
<evidence type="ECO:0000256" key="9">
    <source>
        <dbReference type="ARBA" id="ARBA00032199"/>
    </source>
</evidence>
<comment type="function">
    <text evidence="10">tRNA nucleus export receptor which facilitates tRNA translocation across the nuclear pore complex.</text>
</comment>
<organism evidence="14 16">
    <name type="scientific">Dracunculus medinensis</name>
    <name type="common">Guinea worm</name>
    <dbReference type="NCBI Taxonomy" id="318479"/>
    <lineage>
        <taxon>Eukaryota</taxon>
        <taxon>Metazoa</taxon>
        <taxon>Ecdysozoa</taxon>
        <taxon>Nematoda</taxon>
        <taxon>Chromadorea</taxon>
        <taxon>Rhabditida</taxon>
        <taxon>Spirurina</taxon>
        <taxon>Dracunculoidea</taxon>
        <taxon>Dracunculidae</taxon>
        <taxon>Dracunculus</taxon>
    </lineage>
</organism>
<keyword evidence="7 10" id="KW-0539">Nucleus</keyword>
<dbReference type="GO" id="GO:0016363">
    <property type="term" value="C:nuclear matrix"/>
    <property type="evidence" value="ECO:0007669"/>
    <property type="project" value="TreeGrafter"/>
</dbReference>
<dbReference type="InterPro" id="IPR013598">
    <property type="entry name" value="Exportin-1/Importin-b-like"/>
</dbReference>
<dbReference type="EMBL" id="UYYG01001153">
    <property type="protein sequence ID" value="VDN55707.1"/>
    <property type="molecule type" value="Genomic_DNA"/>
</dbReference>
<dbReference type="Proteomes" id="UP000274756">
    <property type="component" value="Unassembled WGS sequence"/>
</dbReference>
<dbReference type="InterPro" id="IPR016024">
    <property type="entry name" value="ARM-type_fold"/>
</dbReference>
<protein>
    <recommendedName>
        <fullName evidence="2 10">Exportin-T</fullName>
    </recommendedName>
    <alternativeName>
        <fullName evidence="8 10">Exportin(tRNA)</fullName>
    </alternativeName>
    <alternativeName>
        <fullName evidence="9 10">tRNA exportin</fullName>
    </alternativeName>
</protein>